<dbReference type="Proteomes" id="UP000673375">
    <property type="component" value="Unassembled WGS sequence"/>
</dbReference>
<organism evidence="1 2">
    <name type="scientific">Enterococcus larvae</name>
    <dbReference type="NCBI Taxonomy" id="2794352"/>
    <lineage>
        <taxon>Bacteria</taxon>
        <taxon>Bacillati</taxon>
        <taxon>Bacillota</taxon>
        <taxon>Bacilli</taxon>
        <taxon>Lactobacillales</taxon>
        <taxon>Enterococcaceae</taxon>
        <taxon>Enterococcus</taxon>
    </lineage>
</organism>
<name>A0ABS4CG33_9ENTE</name>
<gene>
    <name evidence="1" type="ORF">I6N96_02335</name>
</gene>
<keyword evidence="2" id="KW-1185">Reference proteome</keyword>
<dbReference type="RefSeq" id="WP_209555887.1">
    <property type="nucleotide sequence ID" value="NZ_JAEDXU010000001.1"/>
</dbReference>
<sequence>MKTIETVEEFWEVIDELRNDKELNWQELVGVNAKLAIEKRLNPTLTNILKLQETLDISILNVVSADFKDWECPTERDPDVPNKMKSIYKMICREDWMNNEETVHRVQEIGKSII</sequence>
<evidence type="ECO:0008006" key="3">
    <source>
        <dbReference type="Google" id="ProtNLM"/>
    </source>
</evidence>
<evidence type="ECO:0000313" key="2">
    <source>
        <dbReference type="Proteomes" id="UP000673375"/>
    </source>
</evidence>
<comment type="caution">
    <text evidence="1">The sequence shown here is derived from an EMBL/GenBank/DDBJ whole genome shotgun (WGS) entry which is preliminary data.</text>
</comment>
<reference evidence="1 2" key="1">
    <citation type="submission" date="2020-12" db="EMBL/GenBank/DDBJ databases">
        <title>Vagococcus allomyrinae sp. nov. and Enterococcus lavae sp. nov., isolated from the larvae of Allomyrina dichotoma.</title>
        <authorList>
            <person name="Lee S.D."/>
        </authorList>
    </citation>
    <scope>NUCLEOTIDE SEQUENCE [LARGE SCALE GENOMIC DNA]</scope>
    <source>
        <strain evidence="1 2">BWM-S5</strain>
    </source>
</reference>
<proteinExistence type="predicted"/>
<protein>
    <recommendedName>
        <fullName evidence="3">DUF4240 domain-containing protein</fullName>
    </recommendedName>
</protein>
<accession>A0ABS4CG33</accession>
<dbReference type="EMBL" id="JAEDXU010000001">
    <property type="protein sequence ID" value="MBP1045101.1"/>
    <property type="molecule type" value="Genomic_DNA"/>
</dbReference>
<evidence type="ECO:0000313" key="1">
    <source>
        <dbReference type="EMBL" id="MBP1045101.1"/>
    </source>
</evidence>